<dbReference type="PANTHER" id="PTHR31196:SF2">
    <property type="entry name" value="RNA POLYMERASE II NUCLEAR LOCALIZATION PROTEIN SLC7A6OS-RELATED"/>
    <property type="match status" value="1"/>
</dbReference>
<proteinExistence type="inferred from homology"/>
<evidence type="ECO:0000256" key="7">
    <source>
        <dbReference type="ARBA" id="ARBA00022490"/>
    </source>
</evidence>
<comment type="subcellular location">
    <subcellularLocation>
        <location evidence="3">Cytoplasm</location>
    </subcellularLocation>
    <subcellularLocation>
        <location evidence="2">Nucleus</location>
    </subcellularLocation>
</comment>
<evidence type="ECO:0000313" key="13">
    <source>
        <dbReference type="Proteomes" id="UP000245591"/>
    </source>
</evidence>
<accession>A0A2U1JE30</accession>
<comment type="similarity">
    <text evidence="4">Belongs to the IWR1/SLC7A6OS family.</text>
</comment>
<dbReference type="PANTHER" id="PTHR31196">
    <property type="entry name" value="RNA POLYMERASE II NUCLEAR LOCALIZATION PROTEIN SLC7A6OS-RELATED"/>
    <property type="match status" value="1"/>
</dbReference>
<comment type="caution">
    <text evidence="12">The sequence shown here is derived from an EMBL/GenBank/DDBJ whole genome shotgun (WGS) entry which is preliminary data.</text>
</comment>
<evidence type="ECO:0000256" key="6">
    <source>
        <dbReference type="ARBA" id="ARBA00022448"/>
    </source>
</evidence>
<keyword evidence="6" id="KW-0813">Transport</keyword>
<dbReference type="EMBL" id="MBFU01000020">
    <property type="protein sequence ID" value="PWA03347.1"/>
    <property type="molecule type" value="Genomic_DNA"/>
</dbReference>
<gene>
    <name evidence="12" type="ORF">BB558_000466</name>
</gene>
<feature type="region of interest" description="Disordered" evidence="10">
    <location>
        <begin position="209"/>
        <end position="253"/>
    </location>
</feature>
<evidence type="ECO:0000259" key="11">
    <source>
        <dbReference type="Pfam" id="PF08574"/>
    </source>
</evidence>
<keyword evidence="13" id="KW-1185">Reference proteome</keyword>
<dbReference type="GO" id="GO:0015031">
    <property type="term" value="P:protein transport"/>
    <property type="evidence" value="ECO:0007669"/>
    <property type="project" value="UniProtKB-KW"/>
</dbReference>
<evidence type="ECO:0000256" key="9">
    <source>
        <dbReference type="ARBA" id="ARBA00023242"/>
    </source>
</evidence>
<dbReference type="GO" id="GO:0005737">
    <property type="term" value="C:cytoplasm"/>
    <property type="evidence" value="ECO:0007669"/>
    <property type="project" value="UniProtKB-SubCell"/>
</dbReference>
<sequence length="253" mass="29299">MEALKDTNRLTILRVKRKRDQEPVDFFAVLPGSSTKKPKNLDTPNYFRRIQTQDEHFYPPDKENIQIALSNHISLNKADASIEKDNKNQESILESKTFPSPSKPLDIYDVISEQSPENQMATYKIKSFNQPPLQNSFSLLNNHINANQLNLSEQFAKSLKVEKDTEYVYDMYYSSNLTPDTQTDQDVFSKNNVATLFWDERFGDTTIESDASDYYNSDDSNAENYYANEYPDSESDSDNEDNSDYSDEYIDLF</sequence>
<feature type="compositionally biased region" description="Acidic residues" evidence="10">
    <location>
        <begin position="231"/>
        <end position="253"/>
    </location>
</feature>
<dbReference type="InterPro" id="IPR040218">
    <property type="entry name" value="SLC7A6OS"/>
</dbReference>
<name>A0A2U1JE30_SMIAN</name>
<dbReference type="Proteomes" id="UP000245591">
    <property type="component" value="Unassembled WGS sequence"/>
</dbReference>
<keyword evidence="9" id="KW-0539">Nucleus</keyword>
<evidence type="ECO:0000256" key="5">
    <source>
        <dbReference type="ARBA" id="ARBA00017036"/>
    </source>
</evidence>
<dbReference type="AlphaFoldDB" id="A0A2U1JE30"/>
<dbReference type="GO" id="GO:0032502">
    <property type="term" value="P:developmental process"/>
    <property type="evidence" value="ECO:0007669"/>
    <property type="project" value="TreeGrafter"/>
</dbReference>
<comment type="function">
    <text evidence="1">Directs RNA polymerase II nuclear import.</text>
</comment>
<evidence type="ECO:0000256" key="2">
    <source>
        <dbReference type="ARBA" id="ARBA00004123"/>
    </source>
</evidence>
<dbReference type="GO" id="GO:0005634">
    <property type="term" value="C:nucleus"/>
    <property type="evidence" value="ECO:0007669"/>
    <property type="project" value="UniProtKB-SubCell"/>
</dbReference>
<keyword evidence="8" id="KW-0653">Protein transport</keyword>
<protein>
    <recommendedName>
        <fullName evidence="5">Probable RNA polymerase II nuclear localization protein SLC7A6OS</fullName>
    </recommendedName>
</protein>
<feature type="compositionally biased region" description="Low complexity" evidence="10">
    <location>
        <begin position="209"/>
        <end position="230"/>
    </location>
</feature>
<evidence type="ECO:0000256" key="10">
    <source>
        <dbReference type="SAM" id="MobiDB-lite"/>
    </source>
</evidence>
<evidence type="ECO:0000313" key="12">
    <source>
        <dbReference type="EMBL" id="PWA03347.1"/>
    </source>
</evidence>
<reference evidence="12 13" key="1">
    <citation type="journal article" date="2018" name="MBio">
        <title>Comparative Genomics Reveals the Core Gene Toolbox for the Fungus-Insect Symbiosis.</title>
        <authorList>
            <person name="Wang Y."/>
            <person name="Stata M."/>
            <person name="Wang W."/>
            <person name="Stajich J.E."/>
            <person name="White M.M."/>
            <person name="Moncalvo J.M."/>
        </authorList>
    </citation>
    <scope>NUCLEOTIDE SEQUENCE [LARGE SCALE GENOMIC DNA]</scope>
    <source>
        <strain evidence="12 13">AUS-126-30</strain>
    </source>
</reference>
<evidence type="ECO:0000256" key="4">
    <source>
        <dbReference type="ARBA" id="ARBA00010218"/>
    </source>
</evidence>
<dbReference type="InterPro" id="IPR013883">
    <property type="entry name" value="TF_Iwr1_dom"/>
</dbReference>
<evidence type="ECO:0000256" key="1">
    <source>
        <dbReference type="ARBA" id="ARBA00003202"/>
    </source>
</evidence>
<evidence type="ECO:0000256" key="8">
    <source>
        <dbReference type="ARBA" id="ARBA00022927"/>
    </source>
</evidence>
<evidence type="ECO:0000256" key="3">
    <source>
        <dbReference type="ARBA" id="ARBA00004496"/>
    </source>
</evidence>
<feature type="domain" description="Transcription factor Iwr1" evidence="11">
    <location>
        <begin position="166"/>
        <end position="234"/>
    </location>
</feature>
<dbReference type="Pfam" id="PF08574">
    <property type="entry name" value="Iwr1"/>
    <property type="match status" value="1"/>
</dbReference>
<organism evidence="12 13">
    <name type="scientific">Smittium angustum</name>
    <dbReference type="NCBI Taxonomy" id="133377"/>
    <lineage>
        <taxon>Eukaryota</taxon>
        <taxon>Fungi</taxon>
        <taxon>Fungi incertae sedis</taxon>
        <taxon>Zoopagomycota</taxon>
        <taxon>Kickxellomycotina</taxon>
        <taxon>Harpellomycetes</taxon>
        <taxon>Harpellales</taxon>
        <taxon>Legeriomycetaceae</taxon>
        <taxon>Smittium</taxon>
    </lineage>
</organism>
<keyword evidence="7" id="KW-0963">Cytoplasm</keyword>